<evidence type="ECO:0000313" key="4">
    <source>
        <dbReference type="EMBL" id="GAA4453050.1"/>
    </source>
</evidence>
<sequence length="362" mass="39907">MTKPEFQKLLERYVQGTCTAEEIRQVDRWYKAIAGETNSEPANLDKQAVRDRMWQRISQTVQLTASQPVAVSPELAFGKRYLYWVGMAASIVLLLLLGWGWNRINFVPKEATAERPAQPAAVFSNSQSVQRVQNTTGRNRLLTLEDNSTVLLTPGSRLSFPAPFGSYRREVELVGDAFFEVTKNAKKPFFVYCGGAVAQVLGTSFWVKTEGKARCEAVEVEVKTGKVSVYGQKSRPSGKLSDPMISKLQGVILTPNQKVVFFPDNNHLIPGLVEKPVLITPADLTPTFVYNDTPLTQVFGGLEKGYGIEIIRATENLDSCSFSGDLSDLSLDDKLTLICKSVGASYEVRGTRILVNGPGCTL</sequence>
<dbReference type="PIRSF" id="PIRSF018266">
    <property type="entry name" value="FecR"/>
    <property type="match status" value="1"/>
</dbReference>
<comment type="caution">
    <text evidence="4">The sequence shown here is derived from an EMBL/GenBank/DDBJ whole genome shotgun (WGS) entry which is preliminary data.</text>
</comment>
<dbReference type="Proteomes" id="UP001501175">
    <property type="component" value="Unassembled WGS sequence"/>
</dbReference>
<keyword evidence="1" id="KW-0812">Transmembrane</keyword>
<dbReference type="Gene3D" id="2.60.120.1440">
    <property type="match status" value="1"/>
</dbReference>
<protein>
    <submittedName>
        <fullName evidence="4">FecR domain-containing protein</fullName>
    </submittedName>
</protein>
<reference evidence="5" key="1">
    <citation type="journal article" date="2019" name="Int. J. Syst. Evol. Microbiol.">
        <title>The Global Catalogue of Microorganisms (GCM) 10K type strain sequencing project: providing services to taxonomists for standard genome sequencing and annotation.</title>
        <authorList>
            <consortium name="The Broad Institute Genomics Platform"/>
            <consortium name="The Broad Institute Genome Sequencing Center for Infectious Disease"/>
            <person name="Wu L."/>
            <person name="Ma J."/>
        </authorList>
    </citation>
    <scope>NUCLEOTIDE SEQUENCE [LARGE SCALE GENOMIC DNA]</scope>
    <source>
        <strain evidence="5">JCM 17927</strain>
    </source>
</reference>
<dbReference type="Gene3D" id="3.55.50.30">
    <property type="match status" value="1"/>
</dbReference>
<dbReference type="InterPro" id="IPR006860">
    <property type="entry name" value="FecR"/>
</dbReference>
<evidence type="ECO:0000259" key="3">
    <source>
        <dbReference type="Pfam" id="PF16344"/>
    </source>
</evidence>
<organism evidence="4 5">
    <name type="scientific">Nibrella saemangeumensis</name>
    <dbReference type="NCBI Taxonomy" id="1084526"/>
    <lineage>
        <taxon>Bacteria</taxon>
        <taxon>Pseudomonadati</taxon>
        <taxon>Bacteroidota</taxon>
        <taxon>Cytophagia</taxon>
        <taxon>Cytophagales</taxon>
        <taxon>Spirosomataceae</taxon>
        <taxon>Nibrella</taxon>
    </lineage>
</organism>
<proteinExistence type="predicted"/>
<evidence type="ECO:0000256" key="1">
    <source>
        <dbReference type="SAM" id="Phobius"/>
    </source>
</evidence>
<dbReference type="PANTHER" id="PTHR30273">
    <property type="entry name" value="PERIPLASMIC SIGNAL SENSOR AND SIGMA FACTOR ACTIVATOR FECR-RELATED"/>
    <property type="match status" value="1"/>
</dbReference>
<dbReference type="Pfam" id="PF04773">
    <property type="entry name" value="FecR"/>
    <property type="match status" value="1"/>
</dbReference>
<name>A0ABP8MRE3_9BACT</name>
<keyword evidence="1" id="KW-1133">Transmembrane helix</keyword>
<evidence type="ECO:0000313" key="5">
    <source>
        <dbReference type="Proteomes" id="UP001501175"/>
    </source>
</evidence>
<accession>A0ABP8MRE3</accession>
<dbReference type="PANTHER" id="PTHR30273:SF2">
    <property type="entry name" value="PROTEIN FECR"/>
    <property type="match status" value="1"/>
</dbReference>
<dbReference type="EMBL" id="BAABHD010000022">
    <property type="protein sequence ID" value="GAA4453050.1"/>
    <property type="molecule type" value="Genomic_DNA"/>
</dbReference>
<dbReference type="RefSeq" id="WP_345242603.1">
    <property type="nucleotide sequence ID" value="NZ_BAABHD010000022.1"/>
</dbReference>
<keyword evidence="5" id="KW-1185">Reference proteome</keyword>
<evidence type="ECO:0000259" key="2">
    <source>
        <dbReference type="Pfam" id="PF04773"/>
    </source>
</evidence>
<gene>
    <name evidence="4" type="ORF">GCM10023189_17470</name>
</gene>
<dbReference type="InterPro" id="IPR032508">
    <property type="entry name" value="FecR_C"/>
</dbReference>
<feature type="domain" description="Protein FecR C-terminal" evidence="3">
    <location>
        <begin position="288"/>
        <end position="355"/>
    </location>
</feature>
<dbReference type="InterPro" id="IPR012373">
    <property type="entry name" value="Ferrdict_sens_TM"/>
</dbReference>
<keyword evidence="1" id="KW-0472">Membrane</keyword>
<dbReference type="Pfam" id="PF16344">
    <property type="entry name" value="FecR_C"/>
    <property type="match status" value="1"/>
</dbReference>
<feature type="domain" description="FecR protein" evidence="2">
    <location>
        <begin position="135"/>
        <end position="227"/>
    </location>
</feature>
<feature type="transmembrane region" description="Helical" evidence="1">
    <location>
        <begin position="81"/>
        <end position="101"/>
    </location>
</feature>